<dbReference type="GO" id="GO:0008253">
    <property type="term" value="F:5'-nucleotidase activity"/>
    <property type="evidence" value="ECO:0007669"/>
    <property type="project" value="InterPro"/>
</dbReference>
<accession>A0A9Q3XU05</accession>
<dbReference type="PANTHER" id="PTHR16504">
    <property type="entry name" value="5'(3')-DEOXYRIBONUCLEOTIDASE"/>
    <property type="match status" value="1"/>
</dbReference>
<protein>
    <submittedName>
        <fullName evidence="2">Uncharacterized protein</fullName>
    </submittedName>
</protein>
<name>A0A9Q3XU05_9LACO</name>
<sequence length="199" mass="22649">MVKKPKLFLDMDNVLVDTLSILNAVDMRSEKVKKPDQIPGIFRDLPPMVGAVEAVKSLAENYELHILSTAPWKNPSAWQDKLLWLAQYFGDDNQSPFYKRVTLTHDKSLARGVGGILIDDRPYHGASQWNDETADSLWIQYGYDNQLVWSDQLVDYLNAVAKAYKTSGTLRLSAESVAEQSGYKLFGQNDHFEKAHWEQ</sequence>
<reference evidence="2" key="1">
    <citation type="submission" date="2021-05" db="EMBL/GenBank/DDBJ databases">
        <title>Pangenome of Leuconostoc gelidum warrants species status for Leuconostoc gelidum subsp. gasicomitatum.</title>
        <authorList>
            <person name="Johansson P."/>
            <person name="Sade E."/>
            <person name="Hultman J."/>
            <person name="Auvinen P."/>
            <person name="Bjorkroth J."/>
        </authorList>
    </citation>
    <scope>NUCLEOTIDE SEQUENCE</scope>
    <source>
        <strain evidence="2">A.21.4</strain>
    </source>
</reference>
<dbReference type="Pfam" id="PF06941">
    <property type="entry name" value="NT5C"/>
    <property type="match status" value="1"/>
</dbReference>
<dbReference type="RefSeq" id="WP_224144425.1">
    <property type="nucleotide sequence ID" value="NZ_JAHBFI010000020.1"/>
</dbReference>
<dbReference type="EMBL" id="JAHBFI010000020">
    <property type="protein sequence ID" value="MBZ5963240.1"/>
    <property type="molecule type" value="Genomic_DNA"/>
</dbReference>
<dbReference type="SUPFAM" id="SSF56784">
    <property type="entry name" value="HAD-like"/>
    <property type="match status" value="1"/>
</dbReference>
<dbReference type="InterPro" id="IPR023214">
    <property type="entry name" value="HAD_sf"/>
</dbReference>
<dbReference type="Proteomes" id="UP000752647">
    <property type="component" value="Unassembled WGS sequence"/>
</dbReference>
<dbReference type="InterPro" id="IPR036412">
    <property type="entry name" value="HAD-like_sf"/>
</dbReference>
<dbReference type="Gene3D" id="3.40.50.1000">
    <property type="entry name" value="HAD superfamily/HAD-like"/>
    <property type="match status" value="1"/>
</dbReference>
<dbReference type="InterPro" id="IPR010708">
    <property type="entry name" value="5'(3')-deoxyribonucleotidase"/>
</dbReference>
<dbReference type="GO" id="GO:0009223">
    <property type="term" value="P:pyrimidine deoxyribonucleotide catabolic process"/>
    <property type="evidence" value="ECO:0007669"/>
    <property type="project" value="TreeGrafter"/>
</dbReference>
<gene>
    <name evidence="2" type="ORF">KIJ12_08820</name>
</gene>
<proteinExistence type="inferred from homology"/>
<comment type="caution">
    <text evidence="2">The sequence shown here is derived from an EMBL/GenBank/DDBJ whole genome shotgun (WGS) entry which is preliminary data.</text>
</comment>
<evidence type="ECO:0000256" key="1">
    <source>
        <dbReference type="ARBA" id="ARBA00009589"/>
    </source>
</evidence>
<dbReference type="PANTHER" id="PTHR16504:SF4">
    <property type="entry name" value="5'(3')-DEOXYRIBONUCLEOTIDASE"/>
    <property type="match status" value="1"/>
</dbReference>
<evidence type="ECO:0000313" key="3">
    <source>
        <dbReference type="Proteomes" id="UP000752647"/>
    </source>
</evidence>
<organism evidence="2 3">
    <name type="scientific">Leuconostoc gasicomitatum</name>
    <dbReference type="NCBI Taxonomy" id="115778"/>
    <lineage>
        <taxon>Bacteria</taxon>
        <taxon>Bacillati</taxon>
        <taxon>Bacillota</taxon>
        <taxon>Bacilli</taxon>
        <taxon>Lactobacillales</taxon>
        <taxon>Lactobacillaceae</taxon>
        <taxon>Leuconostoc</taxon>
        <taxon>Leuconostoc gelidum group</taxon>
    </lineage>
</organism>
<dbReference type="AlphaFoldDB" id="A0A9Q3XU05"/>
<comment type="similarity">
    <text evidence="1">Belongs to the 5'(3')-deoxyribonucleotidase family.</text>
</comment>
<evidence type="ECO:0000313" key="2">
    <source>
        <dbReference type="EMBL" id="MBZ5963240.1"/>
    </source>
</evidence>